<dbReference type="EMBL" id="QSQN01000005">
    <property type="protein sequence ID" value="RGK41963.1"/>
    <property type="molecule type" value="Genomic_DNA"/>
</dbReference>
<sequence length="103" mass="11929">MDDVITRAEHEEFKKRIEDENHRQNKRIEVLEKITQQINSLTVSVEKLAQSIELMVSEQKQQGKRLETLESRDGDMWRTAVKYVLTTVLGLVLGAVTMKFGLK</sequence>
<keyword evidence="2" id="KW-0812">Transmembrane</keyword>
<name>A0A3E4LWX1_9FIRM</name>
<gene>
    <name evidence="3" type="ORF">DXD17_02730</name>
</gene>
<reference evidence="3 4" key="1">
    <citation type="submission" date="2018-08" db="EMBL/GenBank/DDBJ databases">
        <title>A genome reference for cultivated species of the human gut microbiota.</title>
        <authorList>
            <person name="Zou Y."/>
            <person name="Xue W."/>
            <person name="Luo G."/>
        </authorList>
    </citation>
    <scope>NUCLEOTIDE SEQUENCE [LARGE SCALE GENOMIC DNA]</scope>
    <source>
        <strain evidence="3 4">TF11-7</strain>
    </source>
</reference>
<proteinExistence type="predicted"/>
<evidence type="ECO:0008006" key="5">
    <source>
        <dbReference type="Google" id="ProtNLM"/>
    </source>
</evidence>
<keyword evidence="2" id="KW-0472">Membrane</keyword>
<comment type="caution">
    <text evidence="3">The sequence shown here is derived from an EMBL/GenBank/DDBJ whole genome shotgun (WGS) entry which is preliminary data.</text>
</comment>
<evidence type="ECO:0000256" key="1">
    <source>
        <dbReference type="SAM" id="Coils"/>
    </source>
</evidence>
<dbReference type="Proteomes" id="UP000260793">
    <property type="component" value="Unassembled WGS sequence"/>
</dbReference>
<feature type="coiled-coil region" evidence="1">
    <location>
        <begin position="14"/>
        <end position="51"/>
    </location>
</feature>
<keyword evidence="1" id="KW-0175">Coiled coil</keyword>
<evidence type="ECO:0000313" key="4">
    <source>
        <dbReference type="Proteomes" id="UP000260793"/>
    </source>
</evidence>
<evidence type="ECO:0000313" key="3">
    <source>
        <dbReference type="EMBL" id="RGK41963.1"/>
    </source>
</evidence>
<organism evidence="3 4">
    <name type="scientific">[Ruminococcus] lactaris</name>
    <dbReference type="NCBI Taxonomy" id="46228"/>
    <lineage>
        <taxon>Bacteria</taxon>
        <taxon>Bacillati</taxon>
        <taxon>Bacillota</taxon>
        <taxon>Clostridia</taxon>
        <taxon>Lachnospirales</taxon>
        <taxon>Lachnospiraceae</taxon>
        <taxon>Mediterraneibacter</taxon>
    </lineage>
</organism>
<keyword evidence="2" id="KW-1133">Transmembrane helix</keyword>
<dbReference type="RefSeq" id="WP_117687726.1">
    <property type="nucleotide sequence ID" value="NZ_QSQN01000005.1"/>
</dbReference>
<evidence type="ECO:0000256" key="2">
    <source>
        <dbReference type="SAM" id="Phobius"/>
    </source>
</evidence>
<feature type="transmembrane region" description="Helical" evidence="2">
    <location>
        <begin position="80"/>
        <end position="102"/>
    </location>
</feature>
<accession>A0A3E4LWX1</accession>
<dbReference type="AlphaFoldDB" id="A0A3E4LWX1"/>
<protein>
    <recommendedName>
        <fullName evidence="5">Hemolysin XhlA</fullName>
    </recommendedName>
</protein>